<proteinExistence type="predicted"/>
<sequence length="143" mass="14594">MQYTTLVRLLALAPIALAEHIVDYDDIPGVCVAPCLLTVELSQRCDQQTSNDSDYRRCYCPAADAGEKHEQDCGWDYAAITTSGGPATATATVIIVSSSGGDALTTSTALASTTTTASTDGAPRATAVVLGSLVAAGIAVAIL</sequence>
<accession>A0ABR1US04</accession>
<protein>
    <recommendedName>
        <fullName evidence="4">Extracellular membrane protein CFEM domain-containing protein</fullName>
    </recommendedName>
</protein>
<evidence type="ECO:0000313" key="3">
    <source>
        <dbReference type="Proteomes" id="UP001480595"/>
    </source>
</evidence>
<feature type="signal peptide" evidence="1">
    <location>
        <begin position="1"/>
        <end position="18"/>
    </location>
</feature>
<gene>
    <name evidence="2" type="ORF">PG994_008078</name>
</gene>
<reference evidence="2 3" key="1">
    <citation type="submission" date="2023-01" db="EMBL/GenBank/DDBJ databases">
        <title>Analysis of 21 Apiospora genomes using comparative genomics revels a genus with tremendous synthesis potential of carbohydrate active enzymes and secondary metabolites.</title>
        <authorList>
            <person name="Sorensen T."/>
        </authorList>
    </citation>
    <scope>NUCLEOTIDE SEQUENCE [LARGE SCALE GENOMIC DNA]</scope>
    <source>
        <strain evidence="2 3">CBS 135458</strain>
    </source>
</reference>
<keyword evidence="3" id="KW-1185">Reference proteome</keyword>
<dbReference type="Proteomes" id="UP001480595">
    <property type="component" value="Unassembled WGS sequence"/>
</dbReference>
<comment type="caution">
    <text evidence="2">The sequence shown here is derived from an EMBL/GenBank/DDBJ whole genome shotgun (WGS) entry which is preliminary data.</text>
</comment>
<dbReference type="RefSeq" id="XP_066714974.1">
    <property type="nucleotide sequence ID" value="XM_066859487.1"/>
</dbReference>
<name>A0ABR1US04_9PEZI</name>
<evidence type="ECO:0000256" key="1">
    <source>
        <dbReference type="SAM" id="SignalP"/>
    </source>
</evidence>
<dbReference type="EMBL" id="JAQQWL010000008">
    <property type="protein sequence ID" value="KAK8061712.1"/>
    <property type="molecule type" value="Genomic_DNA"/>
</dbReference>
<dbReference type="GeneID" id="92092550"/>
<evidence type="ECO:0008006" key="4">
    <source>
        <dbReference type="Google" id="ProtNLM"/>
    </source>
</evidence>
<organism evidence="2 3">
    <name type="scientific">Apiospora phragmitis</name>
    <dbReference type="NCBI Taxonomy" id="2905665"/>
    <lineage>
        <taxon>Eukaryota</taxon>
        <taxon>Fungi</taxon>
        <taxon>Dikarya</taxon>
        <taxon>Ascomycota</taxon>
        <taxon>Pezizomycotina</taxon>
        <taxon>Sordariomycetes</taxon>
        <taxon>Xylariomycetidae</taxon>
        <taxon>Amphisphaeriales</taxon>
        <taxon>Apiosporaceae</taxon>
        <taxon>Apiospora</taxon>
    </lineage>
</organism>
<keyword evidence="1" id="KW-0732">Signal</keyword>
<feature type="chain" id="PRO_5045908884" description="Extracellular membrane protein CFEM domain-containing protein" evidence="1">
    <location>
        <begin position="19"/>
        <end position="143"/>
    </location>
</feature>
<evidence type="ECO:0000313" key="2">
    <source>
        <dbReference type="EMBL" id="KAK8061712.1"/>
    </source>
</evidence>